<dbReference type="CDD" id="cd05288">
    <property type="entry name" value="PGDH"/>
    <property type="match status" value="1"/>
</dbReference>
<dbReference type="InterPro" id="IPR045010">
    <property type="entry name" value="MDR_fam"/>
</dbReference>
<dbReference type="SUPFAM" id="SSF50129">
    <property type="entry name" value="GroES-like"/>
    <property type="match status" value="1"/>
</dbReference>
<dbReference type="GO" id="GO:0016491">
    <property type="term" value="F:oxidoreductase activity"/>
    <property type="evidence" value="ECO:0007669"/>
    <property type="project" value="UniProtKB-KW"/>
</dbReference>
<feature type="domain" description="Enoyl reductase (ER)" evidence="2">
    <location>
        <begin position="22"/>
        <end position="332"/>
    </location>
</feature>
<proteinExistence type="predicted"/>
<organism evidence="3 4">
    <name type="scientific">Camelimonas abortus</name>
    <dbReference type="NCBI Taxonomy" id="1017184"/>
    <lineage>
        <taxon>Bacteria</taxon>
        <taxon>Pseudomonadati</taxon>
        <taxon>Pseudomonadota</taxon>
        <taxon>Alphaproteobacteria</taxon>
        <taxon>Hyphomicrobiales</taxon>
        <taxon>Chelatococcaceae</taxon>
        <taxon>Camelimonas</taxon>
    </lineage>
</organism>
<evidence type="ECO:0000313" key="4">
    <source>
        <dbReference type="Proteomes" id="UP001595536"/>
    </source>
</evidence>
<accession>A0ABV7LFH3</accession>
<comment type="caution">
    <text evidence="3">The sequence shown here is derived from an EMBL/GenBank/DDBJ whole genome shotgun (WGS) entry which is preliminary data.</text>
</comment>
<reference evidence="4" key="1">
    <citation type="journal article" date="2019" name="Int. J. Syst. Evol. Microbiol.">
        <title>The Global Catalogue of Microorganisms (GCM) 10K type strain sequencing project: providing services to taxonomists for standard genome sequencing and annotation.</title>
        <authorList>
            <consortium name="The Broad Institute Genomics Platform"/>
            <consortium name="The Broad Institute Genome Sequencing Center for Infectious Disease"/>
            <person name="Wu L."/>
            <person name="Ma J."/>
        </authorList>
    </citation>
    <scope>NUCLEOTIDE SEQUENCE [LARGE SCALE GENOMIC DNA]</scope>
    <source>
        <strain evidence="4">CCM 7941</strain>
    </source>
</reference>
<evidence type="ECO:0000256" key="1">
    <source>
        <dbReference type="ARBA" id="ARBA00023002"/>
    </source>
</evidence>
<dbReference type="Gene3D" id="3.40.50.720">
    <property type="entry name" value="NAD(P)-binding Rossmann-like Domain"/>
    <property type="match status" value="1"/>
</dbReference>
<dbReference type="EC" id="1.-.-.-" evidence="3"/>
<dbReference type="RefSeq" id="WP_376830641.1">
    <property type="nucleotide sequence ID" value="NZ_JBHLWR010000006.1"/>
</dbReference>
<dbReference type="SUPFAM" id="SSF51735">
    <property type="entry name" value="NAD(P)-binding Rossmann-fold domains"/>
    <property type="match status" value="1"/>
</dbReference>
<dbReference type="PANTHER" id="PTHR43205">
    <property type="entry name" value="PROSTAGLANDIN REDUCTASE"/>
    <property type="match status" value="1"/>
</dbReference>
<dbReference type="Pfam" id="PF16884">
    <property type="entry name" value="ADH_N_2"/>
    <property type="match status" value="1"/>
</dbReference>
<keyword evidence="4" id="KW-1185">Reference proteome</keyword>
<dbReference type="PANTHER" id="PTHR43205:SF7">
    <property type="entry name" value="PROSTAGLANDIN REDUCTASE 1"/>
    <property type="match status" value="1"/>
</dbReference>
<gene>
    <name evidence="3" type="ORF">ACFOEX_09685</name>
</gene>
<dbReference type="InterPro" id="IPR013149">
    <property type="entry name" value="ADH-like_C"/>
</dbReference>
<keyword evidence="1 3" id="KW-0560">Oxidoreductase</keyword>
<dbReference type="EMBL" id="JBHRUV010000046">
    <property type="protein sequence ID" value="MFC3266621.1"/>
    <property type="molecule type" value="Genomic_DNA"/>
</dbReference>
<dbReference type="Pfam" id="PF00107">
    <property type="entry name" value="ADH_zinc_N"/>
    <property type="match status" value="1"/>
</dbReference>
<dbReference type="Proteomes" id="UP001595536">
    <property type="component" value="Unassembled WGS sequence"/>
</dbReference>
<dbReference type="SMART" id="SM00829">
    <property type="entry name" value="PKS_ER"/>
    <property type="match status" value="1"/>
</dbReference>
<dbReference type="InterPro" id="IPR036291">
    <property type="entry name" value="NAD(P)-bd_dom_sf"/>
</dbReference>
<sequence length="342" mass="36122">MSAAAARNRQILLVEKPAGKLGHEHFRLVEGEIPAPADGQLLVKVLIVSLDAANRAWMQAATYRSEISAGAVMAGGALAEVIESRAPGFAPGDLVFADAGWQEYAVIDAGAATRYPRAEPLTHLISLYAIPGLTAWTGLLKVGRPRAGETVAVSAAAGSVGSLVGQIAKIHGCRVVGVAGGREKCEWLERELGFDAAVDYRAADFHRALKAATPGGVDIYFDNVGGDVLEAMLFRMNLGGRIVCCGAVSQYDTASPRGVRGVPGLIVVRRLRMEGFIVSDFDAERETAIADLRRWVAEGRLKVQEDILHGVEQLPGALIGLLAGENRGKRMVIVAQPATPAG</sequence>
<protein>
    <submittedName>
        <fullName evidence="3">NADP-dependent oxidoreductase</fullName>
        <ecNumber evidence="3">1.-.-.-</ecNumber>
    </submittedName>
</protein>
<evidence type="ECO:0000259" key="2">
    <source>
        <dbReference type="SMART" id="SM00829"/>
    </source>
</evidence>
<dbReference type="InterPro" id="IPR020843">
    <property type="entry name" value="ER"/>
</dbReference>
<dbReference type="InterPro" id="IPR011032">
    <property type="entry name" value="GroES-like_sf"/>
</dbReference>
<evidence type="ECO:0000313" key="3">
    <source>
        <dbReference type="EMBL" id="MFC3266621.1"/>
    </source>
</evidence>
<dbReference type="Gene3D" id="3.90.180.10">
    <property type="entry name" value="Medium-chain alcohol dehydrogenases, catalytic domain"/>
    <property type="match status" value="1"/>
</dbReference>
<name>A0ABV7LFH3_9HYPH</name>
<dbReference type="InterPro" id="IPR041694">
    <property type="entry name" value="ADH_N_2"/>
</dbReference>